<dbReference type="EMBL" id="JAHQCR010000034">
    <property type="protein sequence ID" value="MBU9721350.1"/>
    <property type="molecule type" value="Genomic_DNA"/>
</dbReference>
<dbReference type="RefSeq" id="WP_088075490.1">
    <property type="nucleotide sequence ID" value="NZ_JAHQCR010000034.1"/>
</dbReference>
<evidence type="ECO:0000313" key="2">
    <source>
        <dbReference type="Proteomes" id="UP000790580"/>
    </source>
</evidence>
<keyword evidence="2" id="KW-1185">Reference proteome</keyword>
<dbReference type="InterPro" id="IPR025074">
    <property type="entry name" value="DUF3942"/>
</dbReference>
<organism evidence="1 2">
    <name type="scientific">Evansella alkalicola</name>
    <dbReference type="NCBI Taxonomy" id="745819"/>
    <lineage>
        <taxon>Bacteria</taxon>
        <taxon>Bacillati</taxon>
        <taxon>Bacillota</taxon>
        <taxon>Bacilli</taxon>
        <taxon>Bacillales</taxon>
        <taxon>Bacillaceae</taxon>
        <taxon>Evansella</taxon>
    </lineage>
</organism>
<sequence length="135" mass="15571">MDYKEKFSQRAKAYLNRIPDDEVIKIWSTDIAGYFTELRQKIGNVKDASYQCNASTSRSYIKMGGVELRFQTNTDNTSGEKNTISVVKFENDESLELDLLAVRNGELYSTKTNETFRINTIDNYLNEVFKELLSL</sequence>
<dbReference type="Proteomes" id="UP000790580">
    <property type="component" value="Unassembled WGS sequence"/>
</dbReference>
<name>A0ABS6JW45_9BACI</name>
<accession>A0ABS6JW45</accession>
<reference evidence="1 2" key="1">
    <citation type="submission" date="2021-06" db="EMBL/GenBank/DDBJ databases">
        <title>Bacillus sp. RD4P76, an endophyte from a halophyte.</title>
        <authorList>
            <person name="Sun J.-Q."/>
        </authorList>
    </citation>
    <scope>NUCLEOTIDE SEQUENCE [LARGE SCALE GENOMIC DNA]</scope>
    <source>
        <strain evidence="1 2">JCM 17098</strain>
    </source>
</reference>
<proteinExistence type="predicted"/>
<gene>
    <name evidence="1" type="ORF">KS407_07805</name>
</gene>
<evidence type="ECO:0000313" key="1">
    <source>
        <dbReference type="EMBL" id="MBU9721350.1"/>
    </source>
</evidence>
<comment type="caution">
    <text evidence="1">The sequence shown here is derived from an EMBL/GenBank/DDBJ whole genome shotgun (WGS) entry which is preliminary data.</text>
</comment>
<dbReference type="Pfam" id="PF13078">
    <property type="entry name" value="DUF3942"/>
    <property type="match status" value="1"/>
</dbReference>
<protein>
    <submittedName>
        <fullName evidence="1">DUF3942 family protein</fullName>
    </submittedName>
</protein>